<dbReference type="InterPro" id="IPR023214">
    <property type="entry name" value="HAD_sf"/>
</dbReference>
<dbReference type="EMBL" id="JBBNAG010000007">
    <property type="protein sequence ID" value="KAK9118366.1"/>
    <property type="molecule type" value="Genomic_DNA"/>
</dbReference>
<dbReference type="SUPFAM" id="SSF56784">
    <property type="entry name" value="HAD-like"/>
    <property type="match status" value="1"/>
</dbReference>
<dbReference type="Proteomes" id="UP001419268">
    <property type="component" value="Unassembled WGS sequence"/>
</dbReference>
<keyword evidence="5" id="KW-1185">Reference proteome</keyword>
<comment type="similarity">
    <text evidence="1">Belongs to the TIM50 family.</text>
</comment>
<dbReference type="Gene3D" id="3.40.50.1000">
    <property type="entry name" value="HAD superfamily/HAD-like"/>
    <property type="match status" value="1"/>
</dbReference>
<accession>A0AAP0IPG3</accession>
<dbReference type="InterPro" id="IPR004274">
    <property type="entry name" value="FCP1_dom"/>
</dbReference>
<comment type="subunit">
    <text evidence="1">Component of the TIM23 complex.</text>
</comment>
<dbReference type="AlphaFoldDB" id="A0AAP0IPG3"/>
<comment type="function">
    <text evidence="1">Essential component of the TIM23 complex, a complex that mediates the translocation of transit peptide-containing proteins across the mitochondrial inner membrane.</text>
</comment>
<evidence type="ECO:0000313" key="5">
    <source>
        <dbReference type="Proteomes" id="UP001419268"/>
    </source>
</evidence>
<dbReference type="FunFam" id="3.40.50.1000:FF:000257">
    <property type="entry name" value="Haloacid dehalogenase-like hydrolase (HAD) superfamily protein"/>
    <property type="match status" value="1"/>
</dbReference>
<keyword evidence="1" id="KW-0811">Translocation</keyword>
<protein>
    <recommendedName>
        <fullName evidence="1">Mitochondrial import inner membrane translocase subunit TIM50</fullName>
    </recommendedName>
</protein>
<keyword evidence="1" id="KW-0809">Transit peptide</keyword>
<feature type="region of interest" description="Disordered" evidence="2">
    <location>
        <begin position="70"/>
        <end position="91"/>
    </location>
</feature>
<evidence type="ECO:0000259" key="3">
    <source>
        <dbReference type="PROSITE" id="PS50969"/>
    </source>
</evidence>
<feature type="domain" description="FCP1 homology" evidence="3">
    <location>
        <begin position="158"/>
        <end position="339"/>
    </location>
</feature>
<keyword evidence="1" id="KW-0653">Protein transport</keyword>
<comment type="subcellular location">
    <subcellularLocation>
        <location evidence="1">Mitochondrion inner membrane</location>
        <topology evidence="1">Single-pass membrane protein</topology>
    </subcellularLocation>
</comment>
<proteinExistence type="inferred from homology"/>
<sequence>MVRVLICKLQSNAMLLLKSSTFSQVQGGIVKSIKNNDSSQNSPTTPELLSHLNRIARTLVISQSFSPMDSSLGRKCPAPPPPPPPTISAKPNGSFSLDCDHQLFSIETKNLSIPQLCCQRHKSGGDEGELHALVVNGSRIGSSLGRTPTFCGERMMRRRSRRKLLVLDLNGVLVDVICNVPPGYSPDIRIRRKAVFKRPSCDDFLKFCFERFDVGVWSSKVKKNVDDLVDFLIGDMKRHLLFCWDRSHCTETGRRTIENRHKPMVLKELKKLWYAQEFNLPWENGDYDISNTLLLDDSPYKALLNPPNTAIFPHAYTFKDDKDNSLGPGGDIRVYLERLHTAEDVQKFVEQNPFGNDFVANTSASSAYYDNIVNSLKFKDMHISSNWFQPKSAEYPCNTGFSSNLV</sequence>
<dbReference type="GO" id="GO:0005744">
    <property type="term" value="C:TIM23 mitochondrial import inner membrane translocase complex"/>
    <property type="evidence" value="ECO:0007669"/>
    <property type="project" value="UniProtKB-UniRule"/>
</dbReference>
<keyword evidence="1" id="KW-0813">Transport</keyword>
<evidence type="ECO:0000256" key="2">
    <source>
        <dbReference type="SAM" id="MobiDB-lite"/>
    </source>
</evidence>
<dbReference type="Pfam" id="PF03031">
    <property type="entry name" value="NIF"/>
    <property type="match status" value="1"/>
</dbReference>
<keyword evidence="1" id="KW-0496">Mitochondrion</keyword>
<gene>
    <name evidence="4" type="ORF">Scep_016459</name>
</gene>
<reference evidence="4 5" key="1">
    <citation type="submission" date="2024-01" db="EMBL/GenBank/DDBJ databases">
        <title>Genome assemblies of Stephania.</title>
        <authorList>
            <person name="Yang L."/>
        </authorList>
    </citation>
    <scope>NUCLEOTIDE SEQUENCE [LARGE SCALE GENOMIC DNA]</scope>
    <source>
        <strain evidence="4">JXDWG</strain>
        <tissue evidence="4">Leaf</tissue>
    </source>
</reference>
<evidence type="ECO:0000256" key="1">
    <source>
        <dbReference type="RuleBase" id="RU365079"/>
    </source>
</evidence>
<name>A0AAP0IPG3_9MAGN</name>
<dbReference type="InterPro" id="IPR036412">
    <property type="entry name" value="HAD-like_sf"/>
</dbReference>
<dbReference type="PROSITE" id="PS50969">
    <property type="entry name" value="FCP1"/>
    <property type="match status" value="1"/>
</dbReference>
<dbReference type="GO" id="GO:0015031">
    <property type="term" value="P:protein transport"/>
    <property type="evidence" value="ECO:0007669"/>
    <property type="project" value="UniProtKB-KW"/>
</dbReference>
<organism evidence="4 5">
    <name type="scientific">Stephania cephalantha</name>
    <dbReference type="NCBI Taxonomy" id="152367"/>
    <lineage>
        <taxon>Eukaryota</taxon>
        <taxon>Viridiplantae</taxon>
        <taxon>Streptophyta</taxon>
        <taxon>Embryophyta</taxon>
        <taxon>Tracheophyta</taxon>
        <taxon>Spermatophyta</taxon>
        <taxon>Magnoliopsida</taxon>
        <taxon>Ranunculales</taxon>
        <taxon>Menispermaceae</taxon>
        <taxon>Menispermoideae</taxon>
        <taxon>Cissampelideae</taxon>
        <taxon>Stephania</taxon>
    </lineage>
</organism>
<feature type="compositionally biased region" description="Pro residues" evidence="2">
    <location>
        <begin position="77"/>
        <end position="86"/>
    </location>
</feature>
<dbReference type="SMART" id="SM00577">
    <property type="entry name" value="CPDc"/>
    <property type="match status" value="1"/>
</dbReference>
<dbReference type="InterPro" id="IPR050365">
    <property type="entry name" value="TIM50"/>
</dbReference>
<dbReference type="PANTHER" id="PTHR12210">
    <property type="entry name" value="DULLARD PROTEIN PHOSPHATASE"/>
    <property type="match status" value="1"/>
</dbReference>
<comment type="caution">
    <text evidence="4">The sequence shown here is derived from an EMBL/GenBank/DDBJ whole genome shotgun (WGS) entry which is preliminary data.</text>
</comment>
<evidence type="ECO:0000313" key="4">
    <source>
        <dbReference type="EMBL" id="KAK9118366.1"/>
    </source>
</evidence>